<dbReference type="InterPro" id="IPR009078">
    <property type="entry name" value="Ferritin-like_SF"/>
</dbReference>
<proteinExistence type="inferred from homology"/>
<protein>
    <submittedName>
        <fullName evidence="3">Manganese catalase family protein</fullName>
    </submittedName>
</protein>
<evidence type="ECO:0000256" key="1">
    <source>
        <dbReference type="ARBA" id="ARBA00007644"/>
    </source>
</evidence>
<dbReference type="RefSeq" id="WP_394161509.1">
    <property type="nucleotide sequence ID" value="NZ_JBHGCJ010000002.1"/>
</dbReference>
<evidence type="ECO:0000256" key="2">
    <source>
        <dbReference type="SAM" id="MobiDB-lite"/>
    </source>
</evidence>
<dbReference type="EMBL" id="JBHGCJ010000002">
    <property type="protein sequence ID" value="MFG6108349.1"/>
    <property type="molecule type" value="Genomic_DNA"/>
</dbReference>
<comment type="similarity">
    <text evidence="1">Belongs to the manganese catalase family.</text>
</comment>
<dbReference type="Proteomes" id="UP001605261">
    <property type="component" value="Unassembled WGS sequence"/>
</dbReference>
<dbReference type="InterPro" id="IPR007760">
    <property type="entry name" value="Mn_catalase"/>
</dbReference>
<sequence length="300" mass="32351">MFLHHKKLMYTVRVKESNPALAALMLEQFGGPQGELAAAMRYFTQGLGEADPGRKDLLMDIATEEISHLEIIGTIIAMLNRGPKAIQSEGMMEAEDMRLMGQNSTSHTEQILYGGGPALVNSSGVPWTAAYIDSIGEPTADLRSNIAAEARAKIVYERLINVTDDPGIKDALRFLMTREIAHQKSFEKALYSIQPNFPPGKLPGDPAFTDLYMDMSQGEGDVEGSWNSGELWERVTDRDAQAALDGGDGSCDVDLSEREQVALETMAARTLSDPDARPATGAELGAGPGAGAVDVNPREP</sequence>
<keyword evidence="4" id="KW-1185">Reference proteome</keyword>
<dbReference type="InterPro" id="IPR039377">
    <property type="entry name" value="Mn_catalase_dom"/>
</dbReference>
<dbReference type="Gene3D" id="1.20.1260.10">
    <property type="match status" value="1"/>
</dbReference>
<dbReference type="CDD" id="cd01051">
    <property type="entry name" value="Mn_catalase"/>
    <property type="match status" value="1"/>
</dbReference>
<feature type="region of interest" description="Disordered" evidence="2">
    <location>
        <begin position="268"/>
        <end position="300"/>
    </location>
</feature>
<dbReference type="Pfam" id="PF05067">
    <property type="entry name" value="Mn_catalase"/>
    <property type="match status" value="1"/>
</dbReference>
<reference evidence="3 4" key="1">
    <citation type="submission" date="2024-09" db="EMBL/GenBank/DDBJ databases">
        <authorList>
            <consortium name="All-Russian atlas of soil microorganisms"/>
            <consortium name="as a basis for the search for new antimicrobial producers and enzymes with unique properties"/>
            <person name="Sokolova E.A."/>
            <person name="Voronina E.N."/>
        </authorList>
    </citation>
    <scope>NUCLEOTIDE SEQUENCE [LARGE SCALE GENOMIC DNA]</scope>
    <source>
        <strain evidence="3 4">AF-22b-331.1</strain>
    </source>
</reference>
<evidence type="ECO:0000313" key="3">
    <source>
        <dbReference type="EMBL" id="MFG6108349.1"/>
    </source>
</evidence>
<dbReference type="InterPro" id="IPR012347">
    <property type="entry name" value="Ferritin-like"/>
</dbReference>
<comment type="caution">
    <text evidence="3">The sequence shown here is derived from an EMBL/GenBank/DDBJ whole genome shotgun (WGS) entry which is preliminary data.</text>
</comment>
<name>A0ABW7CXQ8_9GAMM</name>
<gene>
    <name evidence="3" type="ORF">ACEU0G_002287</name>
</gene>
<accession>A0ABW7CXQ8</accession>
<dbReference type="SUPFAM" id="SSF47240">
    <property type="entry name" value="Ferritin-like"/>
    <property type="match status" value="1"/>
</dbReference>
<organism evidence="3 4">
    <name type="scientific">Stenotrophomonas nematodicola</name>
    <dbReference type="NCBI Taxonomy" id="2656746"/>
    <lineage>
        <taxon>Bacteria</taxon>
        <taxon>Pseudomonadati</taxon>
        <taxon>Pseudomonadota</taxon>
        <taxon>Gammaproteobacteria</taxon>
        <taxon>Lysobacterales</taxon>
        <taxon>Lysobacteraceae</taxon>
        <taxon>Stenotrophomonas</taxon>
    </lineage>
</organism>
<evidence type="ECO:0000313" key="4">
    <source>
        <dbReference type="Proteomes" id="UP001605261"/>
    </source>
</evidence>